<evidence type="ECO:0000259" key="15">
    <source>
        <dbReference type="PROSITE" id="PS51786"/>
    </source>
</evidence>
<comment type="catalytic activity">
    <reaction evidence="7">
        <text>Hydrolysis of proteins in presence of ATP.</text>
        <dbReference type="EC" id="3.4.21.53"/>
    </reaction>
</comment>
<dbReference type="OrthoDB" id="2411602at2759"/>
<evidence type="ECO:0000256" key="3">
    <source>
        <dbReference type="ARBA" id="ARBA00022801"/>
    </source>
</evidence>
<name>A0A5C3Q563_9AGAR</name>
<dbReference type="GO" id="GO:0004252">
    <property type="term" value="F:serine-type endopeptidase activity"/>
    <property type="evidence" value="ECO:0007669"/>
    <property type="project" value="UniProtKB-UniRule"/>
</dbReference>
<dbReference type="Pfam" id="PF00004">
    <property type="entry name" value="AAA"/>
    <property type="match status" value="1"/>
</dbReference>
<dbReference type="Gene3D" id="1.20.58.1480">
    <property type="match status" value="1"/>
</dbReference>
<dbReference type="InterPro" id="IPR008269">
    <property type="entry name" value="Lon_proteolytic"/>
</dbReference>
<dbReference type="EC" id="3.4.21.-" evidence="8 13"/>
<dbReference type="SUPFAM" id="SSF88697">
    <property type="entry name" value="PUA domain-like"/>
    <property type="match status" value="1"/>
</dbReference>
<dbReference type="InterPro" id="IPR014721">
    <property type="entry name" value="Ribsml_uS5_D2-typ_fold_subgr"/>
</dbReference>
<dbReference type="SMART" id="SM00464">
    <property type="entry name" value="LON"/>
    <property type="match status" value="1"/>
</dbReference>
<dbReference type="Pfam" id="PF22667">
    <property type="entry name" value="Lon_lid"/>
    <property type="match status" value="1"/>
</dbReference>
<dbReference type="GO" id="GO:0004176">
    <property type="term" value="F:ATP-dependent peptidase activity"/>
    <property type="evidence" value="ECO:0007669"/>
    <property type="project" value="UniProtKB-UniRule"/>
</dbReference>
<comment type="similarity">
    <text evidence="8 11 12">Belongs to the peptidase S16 family.</text>
</comment>
<dbReference type="InterPro" id="IPR008268">
    <property type="entry name" value="Peptidase_S16_AS"/>
</dbReference>
<evidence type="ECO:0000256" key="6">
    <source>
        <dbReference type="ARBA" id="ARBA00023140"/>
    </source>
</evidence>
<dbReference type="PIRSF" id="PIRSF001174">
    <property type="entry name" value="Lon_proteas"/>
    <property type="match status" value="1"/>
</dbReference>
<dbReference type="PANTHER" id="PTHR10046">
    <property type="entry name" value="ATP DEPENDENT LON PROTEASE FAMILY MEMBER"/>
    <property type="match status" value="1"/>
</dbReference>
<feature type="active site" evidence="9 11">
    <location>
        <position position="812"/>
    </location>
</feature>
<keyword evidence="6" id="KW-0576">Peroxisome</keyword>
<evidence type="ECO:0000313" key="17">
    <source>
        <dbReference type="EMBL" id="TFK96149.1"/>
    </source>
</evidence>
<evidence type="ECO:0000256" key="13">
    <source>
        <dbReference type="RuleBase" id="RU000592"/>
    </source>
</evidence>
<dbReference type="NCBIfam" id="TIGR00763">
    <property type="entry name" value="lon"/>
    <property type="match status" value="1"/>
</dbReference>
<dbReference type="InterPro" id="IPR027417">
    <property type="entry name" value="P-loop_NTPase"/>
</dbReference>
<evidence type="ECO:0000256" key="5">
    <source>
        <dbReference type="ARBA" id="ARBA00022840"/>
    </source>
</evidence>
<dbReference type="EMBL" id="ML178866">
    <property type="protein sequence ID" value="TFK96149.1"/>
    <property type="molecule type" value="Genomic_DNA"/>
</dbReference>
<gene>
    <name evidence="17" type="ORF">BDV98DRAFT_341010</name>
</gene>
<dbReference type="CDD" id="cd19500">
    <property type="entry name" value="RecA-like_Lon"/>
    <property type="match status" value="1"/>
</dbReference>
<dbReference type="Pfam" id="PF05362">
    <property type="entry name" value="Lon_C"/>
    <property type="match status" value="1"/>
</dbReference>
<dbReference type="Pfam" id="PF02190">
    <property type="entry name" value="LON_substr_bdg"/>
    <property type="match status" value="1"/>
</dbReference>
<evidence type="ECO:0000256" key="12">
    <source>
        <dbReference type="RuleBase" id="RU000591"/>
    </source>
</evidence>
<feature type="binding site" evidence="10">
    <location>
        <begin position="412"/>
        <end position="419"/>
    </location>
    <ligand>
        <name>ATP</name>
        <dbReference type="ChEBI" id="CHEBI:30616"/>
    </ligand>
</feature>
<dbReference type="GO" id="GO:0005524">
    <property type="term" value="F:ATP binding"/>
    <property type="evidence" value="ECO:0007669"/>
    <property type="project" value="UniProtKB-KW"/>
</dbReference>
<dbReference type="Proteomes" id="UP000305067">
    <property type="component" value="Unassembled WGS sequence"/>
</dbReference>
<dbReference type="FunFam" id="1.10.8.60:FF:000091">
    <property type="entry name" value="Lon protease homolog 2, peroxisomal"/>
    <property type="match status" value="1"/>
</dbReference>
<dbReference type="GO" id="GO:0030163">
    <property type="term" value="P:protein catabolic process"/>
    <property type="evidence" value="ECO:0007669"/>
    <property type="project" value="InterPro"/>
</dbReference>
<dbReference type="AlphaFoldDB" id="A0A5C3Q563"/>
<evidence type="ECO:0000259" key="16">
    <source>
        <dbReference type="PROSITE" id="PS51787"/>
    </source>
</evidence>
<dbReference type="PROSITE" id="PS01046">
    <property type="entry name" value="LON_SER"/>
    <property type="match status" value="1"/>
</dbReference>
<dbReference type="Gene3D" id="1.20.5.5270">
    <property type="match status" value="1"/>
</dbReference>
<keyword evidence="2 8" id="KW-0547">Nucleotide-binding</keyword>
<feature type="compositionally biased region" description="Acidic residues" evidence="14">
    <location>
        <begin position="257"/>
        <end position="269"/>
    </location>
</feature>
<dbReference type="STRING" id="1884261.A0A5C3Q563"/>
<dbReference type="InterPro" id="IPR003111">
    <property type="entry name" value="Lon_prtase_N"/>
</dbReference>
<proteinExistence type="inferred from homology"/>
<dbReference type="SMART" id="SM00382">
    <property type="entry name" value="AAA"/>
    <property type="match status" value="1"/>
</dbReference>
<dbReference type="InterPro" id="IPR004815">
    <property type="entry name" value="Lon_bac/euk-typ"/>
</dbReference>
<evidence type="ECO:0000313" key="18">
    <source>
        <dbReference type="Proteomes" id="UP000305067"/>
    </source>
</evidence>
<dbReference type="PROSITE" id="PS51787">
    <property type="entry name" value="LON_N"/>
    <property type="match status" value="1"/>
</dbReference>
<dbReference type="FunFam" id="3.40.50.300:FF:000021">
    <property type="entry name" value="Lon protease homolog"/>
    <property type="match status" value="1"/>
</dbReference>
<dbReference type="Gene3D" id="3.30.230.10">
    <property type="match status" value="1"/>
</dbReference>
<evidence type="ECO:0000256" key="9">
    <source>
        <dbReference type="PIRSR" id="PIRSR001174-1"/>
    </source>
</evidence>
<dbReference type="GO" id="GO:0006508">
    <property type="term" value="P:proteolysis"/>
    <property type="evidence" value="ECO:0007669"/>
    <property type="project" value="UniProtKB-KW"/>
</dbReference>
<feature type="compositionally biased region" description="Polar residues" evidence="14">
    <location>
        <begin position="243"/>
        <end position="255"/>
    </location>
</feature>
<dbReference type="Gene3D" id="1.10.8.60">
    <property type="match status" value="1"/>
</dbReference>
<evidence type="ECO:0000256" key="7">
    <source>
        <dbReference type="ARBA" id="ARBA00050665"/>
    </source>
</evidence>
<keyword evidence="4 8" id="KW-0720">Serine protease</keyword>
<feature type="domain" description="Lon N-terminal" evidence="16">
    <location>
        <begin position="9"/>
        <end position="213"/>
    </location>
</feature>
<dbReference type="SUPFAM" id="SSF54211">
    <property type="entry name" value="Ribosomal protein S5 domain 2-like"/>
    <property type="match status" value="1"/>
</dbReference>
<evidence type="ECO:0000256" key="1">
    <source>
        <dbReference type="ARBA" id="ARBA00022670"/>
    </source>
</evidence>
<feature type="domain" description="Lon proteolytic" evidence="15">
    <location>
        <begin position="674"/>
        <end position="864"/>
    </location>
</feature>
<dbReference type="InterPro" id="IPR054594">
    <property type="entry name" value="Lon_lid"/>
</dbReference>
<dbReference type="InterPro" id="IPR020568">
    <property type="entry name" value="Ribosomal_Su5_D2-typ_SF"/>
</dbReference>
<dbReference type="PROSITE" id="PS51786">
    <property type="entry name" value="LON_PROTEOLYTIC"/>
    <property type="match status" value="1"/>
</dbReference>
<feature type="active site" evidence="9 11">
    <location>
        <position position="769"/>
    </location>
</feature>
<keyword evidence="18" id="KW-1185">Reference proteome</keyword>
<dbReference type="SUPFAM" id="SSF52540">
    <property type="entry name" value="P-loop containing nucleoside triphosphate hydrolases"/>
    <property type="match status" value="1"/>
</dbReference>
<dbReference type="InterPro" id="IPR015947">
    <property type="entry name" value="PUA-like_sf"/>
</dbReference>
<reference evidence="17 18" key="1">
    <citation type="journal article" date="2019" name="Nat. Ecol. Evol.">
        <title>Megaphylogeny resolves global patterns of mushroom evolution.</title>
        <authorList>
            <person name="Varga T."/>
            <person name="Krizsan K."/>
            <person name="Foldi C."/>
            <person name="Dima B."/>
            <person name="Sanchez-Garcia M."/>
            <person name="Sanchez-Ramirez S."/>
            <person name="Szollosi G.J."/>
            <person name="Szarkandi J.G."/>
            <person name="Papp V."/>
            <person name="Albert L."/>
            <person name="Andreopoulos W."/>
            <person name="Angelini C."/>
            <person name="Antonin V."/>
            <person name="Barry K.W."/>
            <person name="Bougher N.L."/>
            <person name="Buchanan P."/>
            <person name="Buyck B."/>
            <person name="Bense V."/>
            <person name="Catcheside P."/>
            <person name="Chovatia M."/>
            <person name="Cooper J."/>
            <person name="Damon W."/>
            <person name="Desjardin D."/>
            <person name="Finy P."/>
            <person name="Geml J."/>
            <person name="Haridas S."/>
            <person name="Hughes K."/>
            <person name="Justo A."/>
            <person name="Karasinski D."/>
            <person name="Kautmanova I."/>
            <person name="Kiss B."/>
            <person name="Kocsube S."/>
            <person name="Kotiranta H."/>
            <person name="LaButti K.M."/>
            <person name="Lechner B.E."/>
            <person name="Liimatainen K."/>
            <person name="Lipzen A."/>
            <person name="Lukacs Z."/>
            <person name="Mihaltcheva S."/>
            <person name="Morgado L.N."/>
            <person name="Niskanen T."/>
            <person name="Noordeloos M.E."/>
            <person name="Ohm R.A."/>
            <person name="Ortiz-Santana B."/>
            <person name="Ovrebo C."/>
            <person name="Racz N."/>
            <person name="Riley R."/>
            <person name="Savchenko A."/>
            <person name="Shiryaev A."/>
            <person name="Soop K."/>
            <person name="Spirin V."/>
            <person name="Szebenyi C."/>
            <person name="Tomsovsky M."/>
            <person name="Tulloss R.E."/>
            <person name="Uehling J."/>
            <person name="Grigoriev I.V."/>
            <person name="Vagvolgyi C."/>
            <person name="Papp T."/>
            <person name="Martin F.M."/>
            <person name="Miettinen O."/>
            <person name="Hibbett D.S."/>
            <person name="Nagy L.G."/>
        </authorList>
    </citation>
    <scope>NUCLEOTIDE SEQUENCE [LARGE SCALE GENOMIC DNA]</scope>
    <source>
        <strain evidence="17 18">CBS 309.79</strain>
    </source>
</reference>
<keyword evidence="5 8" id="KW-0067">ATP-binding</keyword>
<sequence length="881" mass="97333">MSITKPIVLPLLQLPHPFVLFPSARVTFSVSQGVAESIFRLIDPQNSTASPLVAAVPTTHTSNNSKLCQHGSAARISRLVKQPLHSRTFNQPYVISLVGETRIRLTSPPTPNQSSVEAEILEDLDLDVDQDTLNGFKRAALALLDKLGVAPKRVAYSKLAQLIEELPGERAGWMCDVLVASIRGEFDDKMALLTAVSVPERLQLATTFFLKLSSLSQDEMGNKQQREAYLRQQLYLIQKELATLNSPTGPESTPASDLDDEEGGEEDELAQLKQGIERMRKGSDERKMAIREWRRMKRIPTGSAENGVVRGYLEWLTSIPWPTEAQSSVAPKRTDKSFLTDARAQLDADHFGLEKVKKRLIEYLAVVRLRELGLYEQWEREKDIQAVGEEKKPLPVVKKPTKVKGPILLFVGPPGTGKTSLGQSIAKALNRPFHRISLGGVRDEAEIRGHRRTYVASGPGLIVQALRKTGTIDPVILLDEIDKLGLSNFHGDPGAALLEVLDPEQNHSFNDHYLNVPIDLSQVLFICTANSLETMSAPLMDRCEVVQLSGYTYDEKTHIARRFLLPKQLAMNGLDPDHIEITEDAMKSIATMYTREAGVRNLDRSIGAVVRTKAVEWAEWLDSHSGEVDHDKDSENFAGSNTVLLNEFNKVVEARDIEPILGHPRWDPDERDRDERRGLVYGLVVSGDGEGGVMPVETMSGPGSGHIKLTGSLGEVIKESADLALTWVKTHAYELCLTHNRNFDPLKNPHPVDIHLHLPSGAVKKDGPSAGVAMTCALVSLLTGHVISSDTAMTGEITLRGRVTPVGGIKEKVMGAHRAQIKRVILPYANKKDVDADVSKEIKEQIDIVFVKTIKEAMEAAFGHNKLAWRSNSALLHESRL</sequence>
<evidence type="ECO:0000256" key="10">
    <source>
        <dbReference type="PIRSR" id="PIRSR001174-2"/>
    </source>
</evidence>
<feature type="region of interest" description="Disordered" evidence="14">
    <location>
        <begin position="243"/>
        <end position="277"/>
    </location>
</feature>
<protein>
    <recommendedName>
        <fullName evidence="8 13">Lon protease homolog</fullName>
        <ecNumber evidence="8 13">3.4.21.-</ecNumber>
    </recommendedName>
</protein>
<evidence type="ECO:0000256" key="2">
    <source>
        <dbReference type="ARBA" id="ARBA00022741"/>
    </source>
</evidence>
<evidence type="ECO:0000256" key="8">
    <source>
        <dbReference type="PIRNR" id="PIRNR001174"/>
    </source>
</evidence>
<dbReference type="PRINTS" id="PR00830">
    <property type="entry name" value="ENDOLAPTASE"/>
</dbReference>
<evidence type="ECO:0000256" key="14">
    <source>
        <dbReference type="SAM" id="MobiDB-lite"/>
    </source>
</evidence>
<evidence type="ECO:0000256" key="4">
    <source>
        <dbReference type="ARBA" id="ARBA00022825"/>
    </source>
</evidence>
<dbReference type="Gene3D" id="3.40.50.300">
    <property type="entry name" value="P-loop containing nucleotide triphosphate hydrolases"/>
    <property type="match status" value="1"/>
</dbReference>
<accession>A0A5C3Q563</accession>
<organism evidence="17 18">
    <name type="scientific">Pterulicium gracile</name>
    <dbReference type="NCBI Taxonomy" id="1884261"/>
    <lineage>
        <taxon>Eukaryota</taxon>
        <taxon>Fungi</taxon>
        <taxon>Dikarya</taxon>
        <taxon>Basidiomycota</taxon>
        <taxon>Agaricomycotina</taxon>
        <taxon>Agaricomycetes</taxon>
        <taxon>Agaricomycetidae</taxon>
        <taxon>Agaricales</taxon>
        <taxon>Pleurotineae</taxon>
        <taxon>Pterulaceae</taxon>
        <taxon>Pterulicium</taxon>
    </lineage>
</organism>
<dbReference type="InterPro" id="IPR027065">
    <property type="entry name" value="Lon_Prtase"/>
</dbReference>
<dbReference type="GO" id="GO:0016887">
    <property type="term" value="F:ATP hydrolysis activity"/>
    <property type="evidence" value="ECO:0007669"/>
    <property type="project" value="InterPro"/>
</dbReference>
<dbReference type="InterPro" id="IPR003593">
    <property type="entry name" value="AAA+_ATPase"/>
</dbReference>
<keyword evidence="1 8" id="KW-0645">Protease</keyword>
<keyword evidence="3 8" id="KW-0378">Hydrolase</keyword>
<dbReference type="InterPro" id="IPR003959">
    <property type="entry name" value="ATPase_AAA_core"/>
</dbReference>
<evidence type="ECO:0000256" key="11">
    <source>
        <dbReference type="PROSITE-ProRule" id="PRU01122"/>
    </source>
</evidence>